<dbReference type="EMBL" id="JBAWSV010000013">
    <property type="protein sequence ID" value="MEI4832382.1"/>
    <property type="molecule type" value="Genomic_DNA"/>
</dbReference>
<dbReference type="GO" id="GO:0016301">
    <property type="term" value="F:kinase activity"/>
    <property type="evidence" value="ECO:0007669"/>
    <property type="project" value="UniProtKB-KW"/>
</dbReference>
<feature type="transmembrane region" description="Helical" evidence="10">
    <location>
        <begin position="79"/>
        <end position="96"/>
    </location>
</feature>
<evidence type="ECO:0000256" key="9">
    <source>
        <dbReference type="SAM" id="Coils"/>
    </source>
</evidence>
<reference evidence="12 13" key="1">
    <citation type="submission" date="2024-01" db="EMBL/GenBank/DDBJ databases">
        <title>Seven novel Bacillus-like species.</title>
        <authorList>
            <person name="Liu G."/>
        </authorList>
    </citation>
    <scope>NUCLEOTIDE SEQUENCE [LARGE SCALE GENOMIC DNA]</scope>
    <source>
        <strain evidence="12 13">FJAT-53711</strain>
    </source>
</reference>
<evidence type="ECO:0000256" key="4">
    <source>
        <dbReference type="ARBA" id="ARBA00022679"/>
    </source>
</evidence>
<evidence type="ECO:0000256" key="8">
    <source>
        <dbReference type="ARBA" id="ARBA00023012"/>
    </source>
</evidence>
<dbReference type="InterPro" id="IPR036890">
    <property type="entry name" value="HATPase_C_sf"/>
</dbReference>
<evidence type="ECO:0000256" key="10">
    <source>
        <dbReference type="SAM" id="Phobius"/>
    </source>
</evidence>
<dbReference type="InterPro" id="IPR003594">
    <property type="entry name" value="HATPase_dom"/>
</dbReference>
<feature type="coiled-coil region" evidence="9">
    <location>
        <begin position="155"/>
        <end position="192"/>
    </location>
</feature>
<accession>A0ABU8G2A7</accession>
<dbReference type="Gene3D" id="1.20.5.1930">
    <property type="match status" value="1"/>
</dbReference>
<keyword evidence="10" id="KW-0472">Membrane</keyword>
<dbReference type="PANTHER" id="PTHR24421">
    <property type="entry name" value="NITRATE/NITRITE SENSOR PROTEIN NARX-RELATED"/>
    <property type="match status" value="1"/>
</dbReference>
<protein>
    <recommendedName>
        <fullName evidence="2">histidine kinase</fullName>
        <ecNumber evidence="2">2.7.13.3</ecNumber>
    </recommendedName>
</protein>
<name>A0ABU8G2A7_9BACI</name>
<dbReference type="InterPro" id="IPR005467">
    <property type="entry name" value="His_kinase_dom"/>
</dbReference>
<evidence type="ECO:0000256" key="7">
    <source>
        <dbReference type="ARBA" id="ARBA00022840"/>
    </source>
</evidence>
<dbReference type="Gene3D" id="3.30.565.10">
    <property type="entry name" value="Histidine kinase-like ATPase, C-terminal domain"/>
    <property type="match status" value="1"/>
</dbReference>
<evidence type="ECO:0000256" key="3">
    <source>
        <dbReference type="ARBA" id="ARBA00022553"/>
    </source>
</evidence>
<evidence type="ECO:0000313" key="13">
    <source>
        <dbReference type="Proteomes" id="UP001367922"/>
    </source>
</evidence>
<comment type="catalytic activity">
    <reaction evidence="1">
        <text>ATP + protein L-histidine = ADP + protein N-phospho-L-histidine.</text>
        <dbReference type="EC" id="2.7.13.3"/>
    </reaction>
</comment>
<dbReference type="SUPFAM" id="SSF55874">
    <property type="entry name" value="ATPase domain of HSP90 chaperone/DNA topoisomerase II/histidine kinase"/>
    <property type="match status" value="1"/>
</dbReference>
<dbReference type="InterPro" id="IPR050482">
    <property type="entry name" value="Sensor_HK_TwoCompSys"/>
</dbReference>
<dbReference type="PROSITE" id="PS50109">
    <property type="entry name" value="HIS_KIN"/>
    <property type="match status" value="1"/>
</dbReference>
<dbReference type="Proteomes" id="UP001367922">
    <property type="component" value="Unassembled WGS sequence"/>
</dbReference>
<keyword evidence="6 12" id="KW-0418">Kinase</keyword>
<dbReference type="RefSeq" id="WP_336484515.1">
    <property type="nucleotide sequence ID" value="NZ_JBAWSV010000013.1"/>
</dbReference>
<organism evidence="12 13">
    <name type="scientific">Bacillus yunxiaonensis</name>
    <dbReference type="NCBI Taxonomy" id="3127665"/>
    <lineage>
        <taxon>Bacteria</taxon>
        <taxon>Bacillati</taxon>
        <taxon>Bacillota</taxon>
        <taxon>Bacilli</taxon>
        <taxon>Bacillales</taxon>
        <taxon>Bacillaceae</taxon>
        <taxon>Bacillus</taxon>
    </lineage>
</organism>
<keyword evidence="13" id="KW-1185">Reference proteome</keyword>
<dbReference type="PANTHER" id="PTHR24421:SF10">
    <property type="entry name" value="NITRATE_NITRITE SENSOR PROTEIN NARQ"/>
    <property type="match status" value="1"/>
</dbReference>
<keyword evidence="10" id="KW-1133">Transmembrane helix</keyword>
<feature type="transmembrane region" description="Helical" evidence="10">
    <location>
        <begin position="56"/>
        <end position="73"/>
    </location>
</feature>
<keyword evidence="5" id="KW-0547">Nucleotide-binding</keyword>
<keyword evidence="7" id="KW-0067">ATP-binding</keyword>
<evidence type="ECO:0000313" key="12">
    <source>
        <dbReference type="EMBL" id="MEI4832382.1"/>
    </source>
</evidence>
<comment type="caution">
    <text evidence="12">The sequence shown here is derived from an EMBL/GenBank/DDBJ whole genome shotgun (WGS) entry which is preliminary data.</text>
</comment>
<feature type="transmembrane region" description="Helical" evidence="10">
    <location>
        <begin position="28"/>
        <end position="49"/>
    </location>
</feature>
<evidence type="ECO:0000256" key="5">
    <source>
        <dbReference type="ARBA" id="ARBA00022741"/>
    </source>
</evidence>
<keyword evidence="3" id="KW-0597">Phosphoprotein</keyword>
<keyword evidence="10" id="KW-0812">Transmembrane</keyword>
<dbReference type="EC" id="2.7.13.3" evidence="2"/>
<proteinExistence type="predicted"/>
<keyword evidence="8" id="KW-0902">Two-component regulatory system</keyword>
<dbReference type="InterPro" id="IPR011712">
    <property type="entry name" value="Sig_transdc_His_kin_sub3_dim/P"/>
</dbReference>
<gene>
    <name evidence="12" type="ORF">WAX78_23680</name>
</gene>
<dbReference type="CDD" id="cd16917">
    <property type="entry name" value="HATPase_UhpB-NarQ-NarX-like"/>
    <property type="match status" value="1"/>
</dbReference>
<feature type="transmembrane region" description="Helical" evidence="10">
    <location>
        <begin position="128"/>
        <end position="148"/>
    </location>
</feature>
<evidence type="ECO:0000256" key="1">
    <source>
        <dbReference type="ARBA" id="ARBA00000085"/>
    </source>
</evidence>
<evidence type="ECO:0000259" key="11">
    <source>
        <dbReference type="PROSITE" id="PS50109"/>
    </source>
</evidence>
<evidence type="ECO:0000256" key="2">
    <source>
        <dbReference type="ARBA" id="ARBA00012438"/>
    </source>
</evidence>
<feature type="domain" description="Histidine kinase" evidence="11">
    <location>
        <begin position="205"/>
        <end position="388"/>
    </location>
</feature>
<sequence length="397" mass="44986">MLGYARLLTIVLICIVYALQVPHGVLGLQIFVGTACLIYAVNHFLLMMSHNRERRIFFILLSNGIVTVIFGFLFPKVDLYLILFGVDAVILFVNIQSKVIVRFFIGFFFICWFAILIYSYQYFGELEIWGNIITFMFVVFSALSGGLIKKLMLARQTVDEQYEKLNSSHAALQEAHEQLRLYAKEVEELTAVKERNDIAREIHDTVGHNMTALLVQLQLAEELLKQKSDQTGAVLQTCHELARKSLQEVRASVRTLKEEENAGDLVGNIRRMLSEFSKVTNVRTTFKLHGDPVTIPLSLHPTILRIMQESLTNAKRHGKAATCEIMLSCLDGKVHLSISDDGTGVNEVNPGFGLINMKERVEERGGMIRFESEKEKGFQLKVEFPLREKTWVIGGTV</sequence>
<dbReference type="Pfam" id="PF07730">
    <property type="entry name" value="HisKA_3"/>
    <property type="match status" value="1"/>
</dbReference>
<keyword evidence="9" id="KW-0175">Coiled coil</keyword>
<dbReference type="Pfam" id="PF02518">
    <property type="entry name" value="HATPase_c"/>
    <property type="match status" value="1"/>
</dbReference>
<feature type="transmembrane region" description="Helical" evidence="10">
    <location>
        <begin position="103"/>
        <end position="122"/>
    </location>
</feature>
<evidence type="ECO:0000256" key="6">
    <source>
        <dbReference type="ARBA" id="ARBA00022777"/>
    </source>
</evidence>
<keyword evidence="4" id="KW-0808">Transferase</keyword>